<keyword evidence="2" id="KW-0812">Transmembrane</keyword>
<feature type="compositionally biased region" description="Low complexity" evidence="1">
    <location>
        <begin position="136"/>
        <end position="170"/>
    </location>
</feature>
<keyword evidence="4" id="KW-1185">Reference proteome</keyword>
<reference evidence="3 4" key="1">
    <citation type="journal article" date="2007" name="Genome Res.">
        <title>Genome characteristics of facultatively symbiotic Frankia sp. strains reflect host range and host plant biogeography.</title>
        <authorList>
            <person name="Normand P."/>
            <person name="Lapierre P."/>
            <person name="Tisa L.S."/>
            <person name="Gogarten J.P."/>
            <person name="Alloisio N."/>
            <person name="Bagnarol E."/>
            <person name="Bassi C.A."/>
            <person name="Berry A.M."/>
            <person name="Bickhart D.M."/>
            <person name="Choisne N."/>
            <person name="Couloux A."/>
            <person name="Cournoyer B."/>
            <person name="Cruveiller S."/>
            <person name="Daubin V."/>
            <person name="Demange N."/>
            <person name="Francino M.P."/>
            <person name="Goltsman E."/>
            <person name="Huang Y."/>
            <person name="Kopp O.R."/>
            <person name="Labarre L."/>
            <person name="Lapidus A."/>
            <person name="Lavire C."/>
            <person name="Marechal J."/>
            <person name="Martinez M."/>
            <person name="Mastronunzio J.E."/>
            <person name="Mullin B.C."/>
            <person name="Niemann J."/>
            <person name="Pujic P."/>
            <person name="Rawnsley T."/>
            <person name="Rouy Z."/>
            <person name="Schenowitz C."/>
            <person name="Sellstedt A."/>
            <person name="Tavares F."/>
            <person name="Tomkins J.P."/>
            <person name="Vallenet D."/>
            <person name="Valverde C."/>
            <person name="Wall L.G."/>
            <person name="Wang Y."/>
            <person name="Medigue C."/>
            <person name="Benson D.R."/>
        </authorList>
    </citation>
    <scope>NUCLEOTIDE SEQUENCE [LARGE SCALE GENOMIC DNA]</scope>
    <source>
        <strain evidence="4">DSM 45986 / CECT 9034 / ACN14a</strain>
    </source>
</reference>
<proteinExistence type="predicted"/>
<evidence type="ECO:0000256" key="2">
    <source>
        <dbReference type="SAM" id="Phobius"/>
    </source>
</evidence>
<dbReference type="EMBL" id="CT573213">
    <property type="protein sequence ID" value="CAJ65186.1"/>
    <property type="molecule type" value="Genomic_DNA"/>
</dbReference>
<feature type="region of interest" description="Disordered" evidence="1">
    <location>
        <begin position="115"/>
        <end position="170"/>
    </location>
</feature>
<feature type="transmembrane region" description="Helical" evidence="2">
    <location>
        <begin position="71"/>
        <end position="93"/>
    </location>
</feature>
<dbReference type="HOGENOM" id="CLU_106273_2_0_11"/>
<organism evidence="3 4">
    <name type="scientific">Frankia alni (strain DSM 45986 / CECT 9034 / ACN14a)</name>
    <dbReference type="NCBI Taxonomy" id="326424"/>
    <lineage>
        <taxon>Bacteria</taxon>
        <taxon>Bacillati</taxon>
        <taxon>Actinomycetota</taxon>
        <taxon>Actinomycetes</taxon>
        <taxon>Frankiales</taxon>
        <taxon>Frankiaceae</taxon>
        <taxon>Frankia</taxon>
    </lineage>
</organism>
<evidence type="ECO:0000313" key="3">
    <source>
        <dbReference type="EMBL" id="CAJ65186.1"/>
    </source>
</evidence>
<evidence type="ECO:0008006" key="5">
    <source>
        <dbReference type="Google" id="ProtNLM"/>
    </source>
</evidence>
<dbReference type="eggNOG" id="ENOG50332VJ">
    <property type="taxonomic scope" value="Bacteria"/>
</dbReference>
<evidence type="ECO:0000313" key="4">
    <source>
        <dbReference type="Proteomes" id="UP000000657"/>
    </source>
</evidence>
<accession>Q0RBJ8</accession>
<dbReference type="STRING" id="326424.FRAAL6563"/>
<keyword evidence="2" id="KW-0472">Membrane</keyword>
<dbReference type="Proteomes" id="UP000000657">
    <property type="component" value="Chromosome"/>
</dbReference>
<feature type="compositionally biased region" description="Pro residues" evidence="1">
    <location>
        <begin position="122"/>
        <end position="135"/>
    </location>
</feature>
<dbReference type="AlphaFoldDB" id="Q0RBJ8"/>
<keyword evidence="2" id="KW-1133">Transmembrane helix</keyword>
<feature type="transmembrane region" description="Helical" evidence="2">
    <location>
        <begin position="34"/>
        <end position="59"/>
    </location>
</feature>
<dbReference type="KEGG" id="fal:FRAAL6563"/>
<evidence type="ECO:0000256" key="1">
    <source>
        <dbReference type="SAM" id="MobiDB-lite"/>
    </source>
</evidence>
<dbReference type="Pfam" id="PF07332">
    <property type="entry name" value="Phage_holin_3_6"/>
    <property type="match status" value="1"/>
</dbReference>
<gene>
    <name evidence="3" type="ordered locus">FRAAL6563</name>
</gene>
<name>Q0RBJ8_FRAAA</name>
<sequence>MGELVALATRDISLLVRQEIDLAKAELTRQAVSAALGVAFLAVAAGLGLCALIAVTIFLGELITWAGVERFWSYLLTAAGYLVIAGLLALFAIRRFRRLSPPERTIQTVRDDISWLRNPTGTPAPAPASAAPPNPASGTTSAGPAAPGDPRGSAPSGPGGAVLAPHGLHP</sequence>
<dbReference type="InterPro" id="IPR009937">
    <property type="entry name" value="Phage_holin_3_6"/>
</dbReference>
<protein>
    <recommendedName>
        <fullName evidence="5">Integral membrane protein</fullName>
    </recommendedName>
</protein>